<dbReference type="CDD" id="cd01991">
    <property type="entry name" value="Asn_synthase_B_C"/>
    <property type="match status" value="1"/>
</dbReference>
<dbReference type="EMBL" id="JAHUTI010005362">
    <property type="protein sequence ID" value="MED6234182.1"/>
    <property type="molecule type" value="Genomic_DNA"/>
</dbReference>
<gene>
    <name evidence="5" type="ORF">ATANTOWER_023894</name>
</gene>
<evidence type="ECO:0000256" key="3">
    <source>
        <dbReference type="ARBA" id="ARBA00022840"/>
    </source>
</evidence>
<keyword evidence="3" id="KW-0067">ATP-binding</keyword>
<dbReference type="Pfam" id="PF00733">
    <property type="entry name" value="Asn_synthase"/>
    <property type="match status" value="1"/>
</dbReference>
<evidence type="ECO:0000313" key="5">
    <source>
        <dbReference type="EMBL" id="MED6234182.1"/>
    </source>
</evidence>
<dbReference type="InterPro" id="IPR001962">
    <property type="entry name" value="Asn_synthase"/>
</dbReference>
<keyword evidence="2" id="KW-0547">Nucleotide-binding</keyword>
<dbReference type="PANTHER" id="PTHR11772">
    <property type="entry name" value="ASPARAGINE SYNTHETASE"/>
    <property type="match status" value="1"/>
</dbReference>
<dbReference type="PANTHER" id="PTHR11772:SF23">
    <property type="entry name" value="ASPARAGINE SYNTHETASE [GLUTAMINE-HYDROLYZING]"/>
    <property type="match status" value="1"/>
</dbReference>
<dbReference type="Gene3D" id="3.40.50.620">
    <property type="entry name" value="HUPs"/>
    <property type="match status" value="1"/>
</dbReference>
<evidence type="ECO:0000259" key="4">
    <source>
        <dbReference type="Pfam" id="PF00733"/>
    </source>
</evidence>
<sequence>LELRVPFLDHRFTAYYLSLPEKMRTPKDGVEKHLLRDSFKGQNLIPDEILWRRKEAFSDGVMSEKKSWYTCLEEHLDSVVWINLAT</sequence>
<evidence type="ECO:0000313" key="6">
    <source>
        <dbReference type="Proteomes" id="UP001345963"/>
    </source>
</evidence>
<keyword evidence="6" id="KW-1185">Reference proteome</keyword>
<evidence type="ECO:0000256" key="1">
    <source>
        <dbReference type="ARBA" id="ARBA00005187"/>
    </source>
</evidence>
<proteinExistence type="predicted"/>
<organism evidence="5 6">
    <name type="scientific">Ataeniobius toweri</name>
    <dbReference type="NCBI Taxonomy" id="208326"/>
    <lineage>
        <taxon>Eukaryota</taxon>
        <taxon>Metazoa</taxon>
        <taxon>Chordata</taxon>
        <taxon>Craniata</taxon>
        <taxon>Vertebrata</taxon>
        <taxon>Euteleostomi</taxon>
        <taxon>Actinopterygii</taxon>
        <taxon>Neopterygii</taxon>
        <taxon>Teleostei</taxon>
        <taxon>Neoteleostei</taxon>
        <taxon>Acanthomorphata</taxon>
        <taxon>Ovalentaria</taxon>
        <taxon>Atherinomorphae</taxon>
        <taxon>Cyprinodontiformes</taxon>
        <taxon>Goodeidae</taxon>
        <taxon>Ataeniobius</taxon>
    </lineage>
</organism>
<feature type="non-terminal residue" evidence="5">
    <location>
        <position position="1"/>
    </location>
</feature>
<evidence type="ECO:0000256" key="2">
    <source>
        <dbReference type="ARBA" id="ARBA00022741"/>
    </source>
</evidence>
<comment type="pathway">
    <text evidence="1">Amino-acid biosynthesis; L-asparagine biosynthesis; L-asparagine from L-aspartate (L-Gln route): step 1/1.</text>
</comment>
<feature type="domain" description="Asparagine synthetase" evidence="4">
    <location>
        <begin position="1"/>
        <end position="69"/>
    </location>
</feature>
<dbReference type="SUPFAM" id="SSF52402">
    <property type="entry name" value="Adenine nucleotide alpha hydrolases-like"/>
    <property type="match status" value="1"/>
</dbReference>
<protein>
    <recommendedName>
        <fullName evidence="4">Asparagine synthetase domain-containing protein</fullName>
    </recommendedName>
</protein>
<dbReference type="Proteomes" id="UP001345963">
    <property type="component" value="Unassembled WGS sequence"/>
</dbReference>
<dbReference type="InterPro" id="IPR050795">
    <property type="entry name" value="Asn_Synthetase"/>
</dbReference>
<accession>A0ABU7A7V2</accession>
<dbReference type="InterPro" id="IPR014729">
    <property type="entry name" value="Rossmann-like_a/b/a_fold"/>
</dbReference>
<name>A0ABU7A7V2_9TELE</name>
<reference evidence="5 6" key="1">
    <citation type="submission" date="2021-07" db="EMBL/GenBank/DDBJ databases">
        <authorList>
            <person name="Palmer J.M."/>
        </authorList>
    </citation>
    <scope>NUCLEOTIDE SEQUENCE [LARGE SCALE GENOMIC DNA]</scope>
    <source>
        <strain evidence="5 6">AT_MEX2019</strain>
        <tissue evidence="5">Muscle</tissue>
    </source>
</reference>
<comment type="caution">
    <text evidence="5">The sequence shown here is derived from an EMBL/GenBank/DDBJ whole genome shotgun (WGS) entry which is preliminary data.</text>
</comment>